<dbReference type="Proteomes" id="UP000318437">
    <property type="component" value="Unassembled WGS sequence"/>
</dbReference>
<gene>
    <name evidence="1" type="ORF">Pla144_24010</name>
</gene>
<keyword evidence="2" id="KW-1185">Reference proteome</keyword>
<reference evidence="1 2" key="1">
    <citation type="submission" date="2019-02" db="EMBL/GenBank/DDBJ databases">
        <title>Deep-cultivation of Planctomycetes and their phenomic and genomic characterization uncovers novel biology.</title>
        <authorList>
            <person name="Wiegand S."/>
            <person name="Jogler M."/>
            <person name="Boedeker C."/>
            <person name="Pinto D."/>
            <person name="Vollmers J."/>
            <person name="Rivas-Marin E."/>
            <person name="Kohn T."/>
            <person name="Peeters S.H."/>
            <person name="Heuer A."/>
            <person name="Rast P."/>
            <person name="Oberbeckmann S."/>
            <person name="Bunk B."/>
            <person name="Jeske O."/>
            <person name="Meyerdierks A."/>
            <person name="Storesund J.E."/>
            <person name="Kallscheuer N."/>
            <person name="Luecker S."/>
            <person name="Lage O.M."/>
            <person name="Pohl T."/>
            <person name="Merkel B.J."/>
            <person name="Hornburger P."/>
            <person name="Mueller R.-W."/>
            <person name="Bruemmer F."/>
            <person name="Labrenz M."/>
            <person name="Spormann A.M."/>
            <person name="Op Den Camp H."/>
            <person name="Overmann J."/>
            <person name="Amann R."/>
            <person name="Jetten M.S.M."/>
            <person name="Mascher T."/>
            <person name="Medema M.H."/>
            <person name="Devos D.P."/>
            <person name="Kaster A.-K."/>
            <person name="Ovreas L."/>
            <person name="Rohde M."/>
            <person name="Galperin M.Y."/>
            <person name="Jogler C."/>
        </authorList>
    </citation>
    <scope>NUCLEOTIDE SEQUENCE [LARGE SCALE GENOMIC DNA]</scope>
    <source>
        <strain evidence="1 2">Pla144</strain>
    </source>
</reference>
<sequence length="136" mass="14456">MVAPSGLLALVGSYAQVPGFGTPTLDTASSPTSGGVSCAGYGNRVACREHALICRLGRASLELGCQRRGRRQFDTVAAEVILTSINSGWPFVRAGGPSNVASLSELLVLLWRDRIGYAVLAMPPNYLGRISERIHR</sequence>
<dbReference type="AlphaFoldDB" id="A0A5C6CVD0"/>
<comment type="caution">
    <text evidence="1">The sequence shown here is derived from an EMBL/GenBank/DDBJ whole genome shotgun (WGS) entry which is preliminary data.</text>
</comment>
<name>A0A5C6CVD0_9BACT</name>
<accession>A0A5C6CVD0</accession>
<proteinExistence type="predicted"/>
<evidence type="ECO:0000313" key="2">
    <source>
        <dbReference type="Proteomes" id="UP000318437"/>
    </source>
</evidence>
<dbReference type="RefSeq" id="WP_146450809.1">
    <property type="nucleotide sequence ID" value="NZ_SJPS01000003.1"/>
</dbReference>
<evidence type="ECO:0000313" key="1">
    <source>
        <dbReference type="EMBL" id="TWU27624.1"/>
    </source>
</evidence>
<dbReference type="EMBL" id="SJPS01000003">
    <property type="protein sequence ID" value="TWU27624.1"/>
    <property type="molecule type" value="Genomic_DNA"/>
</dbReference>
<protein>
    <submittedName>
        <fullName evidence="1">Uncharacterized protein</fullName>
    </submittedName>
</protein>
<organism evidence="1 2">
    <name type="scientific">Bythopirellula polymerisocia</name>
    <dbReference type="NCBI Taxonomy" id="2528003"/>
    <lineage>
        <taxon>Bacteria</taxon>
        <taxon>Pseudomonadati</taxon>
        <taxon>Planctomycetota</taxon>
        <taxon>Planctomycetia</taxon>
        <taxon>Pirellulales</taxon>
        <taxon>Lacipirellulaceae</taxon>
        <taxon>Bythopirellula</taxon>
    </lineage>
</organism>